<evidence type="ECO:0000313" key="2">
    <source>
        <dbReference type="Proteomes" id="UP000054226"/>
    </source>
</evidence>
<name>M2ZGX4_9PSEU</name>
<accession>M2ZGX4</accession>
<gene>
    <name evidence="1" type="ORF">H074_13992</name>
</gene>
<evidence type="ECO:0000313" key="1">
    <source>
        <dbReference type="EMBL" id="EME60143.1"/>
    </source>
</evidence>
<comment type="caution">
    <text evidence="1">The sequence shown here is derived from an EMBL/GenBank/DDBJ whole genome shotgun (WGS) entry which is preliminary data.</text>
</comment>
<protein>
    <submittedName>
        <fullName evidence="1">Uncharacterized protein</fullName>
    </submittedName>
</protein>
<dbReference type="EMBL" id="AOHO01000048">
    <property type="protein sequence ID" value="EME60143.1"/>
    <property type="molecule type" value="Genomic_DNA"/>
</dbReference>
<sequence>MHYRTDFEVEVHREDSIEMPAFNQRVITLSTRIIVSKAIFIPWRAVFAVLFYEHLFGTRGVQVFFDVQAGELYFTHVDT</sequence>
<reference evidence="1 2" key="1">
    <citation type="journal article" date="2013" name="Genome Announc.">
        <title>Draft Genome Sequence of Amycolatopsis decaplanina Strain DSM 44594T.</title>
        <authorList>
            <person name="Kaur N."/>
            <person name="Kumar S."/>
            <person name="Bala M."/>
            <person name="Raghava G.P."/>
            <person name="Mayilraj S."/>
        </authorList>
    </citation>
    <scope>NUCLEOTIDE SEQUENCE [LARGE SCALE GENOMIC DNA]</scope>
    <source>
        <strain evidence="1 2">DSM 44594</strain>
    </source>
</reference>
<dbReference type="Proteomes" id="UP000054226">
    <property type="component" value="Unassembled WGS sequence"/>
</dbReference>
<keyword evidence="2" id="KW-1185">Reference proteome</keyword>
<dbReference type="AlphaFoldDB" id="M2ZGX4"/>
<organism evidence="1 2">
    <name type="scientific">Amycolatopsis decaplanina DSM 44594</name>
    <dbReference type="NCBI Taxonomy" id="1284240"/>
    <lineage>
        <taxon>Bacteria</taxon>
        <taxon>Bacillati</taxon>
        <taxon>Actinomycetota</taxon>
        <taxon>Actinomycetes</taxon>
        <taxon>Pseudonocardiales</taxon>
        <taxon>Pseudonocardiaceae</taxon>
        <taxon>Amycolatopsis</taxon>
    </lineage>
</organism>
<proteinExistence type="predicted"/>